<keyword evidence="1" id="KW-0472">Membrane</keyword>
<name>F0GV23_9FIRM</name>
<evidence type="ECO:0000256" key="2">
    <source>
        <dbReference type="SAM" id="SignalP"/>
    </source>
</evidence>
<evidence type="ECO:0000256" key="1">
    <source>
        <dbReference type="SAM" id="Phobius"/>
    </source>
</evidence>
<proteinExistence type="predicted"/>
<dbReference type="EMBL" id="AEXM01000012">
    <property type="protein sequence ID" value="EGC82491.1"/>
    <property type="molecule type" value="Genomic_DNA"/>
</dbReference>
<feature type="chain" id="PRO_5003248375" description="LPXTG-motif cell wall anchor domain protein" evidence="2">
    <location>
        <begin position="26"/>
        <end position="128"/>
    </location>
</feature>
<dbReference type="RefSeq" id="WP_004834369.1">
    <property type="nucleotide sequence ID" value="NZ_AEXM01000012.1"/>
</dbReference>
<keyword evidence="1" id="KW-0812">Transmembrane</keyword>
<keyword evidence="1" id="KW-1133">Transmembrane helix</keyword>
<evidence type="ECO:0000313" key="4">
    <source>
        <dbReference type="Proteomes" id="UP000005286"/>
    </source>
</evidence>
<feature type="signal peptide" evidence="2">
    <location>
        <begin position="1"/>
        <end position="25"/>
    </location>
</feature>
<reference evidence="3 4" key="1">
    <citation type="submission" date="2011-01" db="EMBL/GenBank/DDBJ databases">
        <authorList>
            <person name="Durkin A.S."/>
            <person name="Madupu R."/>
            <person name="Torralba M."/>
            <person name="Gillis M."/>
            <person name="Methe B."/>
            <person name="Sutton G."/>
            <person name="Nelson K.E."/>
        </authorList>
    </citation>
    <scope>NUCLEOTIDE SEQUENCE [LARGE SCALE GENOMIC DNA]</scope>
    <source>
        <strain evidence="3 4">ACS-065-V-Col13</strain>
    </source>
</reference>
<accession>F0GV23</accession>
<feature type="transmembrane region" description="Helical" evidence="1">
    <location>
        <begin position="109"/>
        <end position="126"/>
    </location>
</feature>
<sequence length="128" mass="14621">MNIKKIILALTIVLAGFFGSNISFASGETIIEDNFIVKEVNEEGVTLEKKGYEGDLYRVDKKEFKQDPKVGEEYIIKHNDIILPSNPAQFNKIYEIKKVEAGNKPSNKIYFGIGLLLVILFAYFRMRK</sequence>
<evidence type="ECO:0008006" key="5">
    <source>
        <dbReference type="Google" id="ProtNLM"/>
    </source>
</evidence>
<dbReference type="STRING" id="879305.HMPREF9290_1599"/>
<evidence type="ECO:0000313" key="3">
    <source>
        <dbReference type="EMBL" id="EGC82491.1"/>
    </source>
</evidence>
<organism evidence="3 4">
    <name type="scientific">Anaerococcus prevotii ACS-065-V-Col13</name>
    <dbReference type="NCBI Taxonomy" id="879305"/>
    <lineage>
        <taxon>Bacteria</taxon>
        <taxon>Bacillati</taxon>
        <taxon>Bacillota</taxon>
        <taxon>Tissierellia</taxon>
        <taxon>Tissierellales</taxon>
        <taxon>Peptoniphilaceae</taxon>
        <taxon>Anaerococcus</taxon>
    </lineage>
</organism>
<dbReference type="AlphaFoldDB" id="F0GV23"/>
<dbReference type="PATRIC" id="fig|879305.3.peg.655"/>
<comment type="caution">
    <text evidence="3">The sequence shown here is derived from an EMBL/GenBank/DDBJ whole genome shotgun (WGS) entry which is preliminary data.</text>
</comment>
<protein>
    <recommendedName>
        <fullName evidence="5">LPXTG-motif cell wall anchor domain protein</fullName>
    </recommendedName>
</protein>
<dbReference type="Proteomes" id="UP000005286">
    <property type="component" value="Unassembled WGS sequence"/>
</dbReference>
<keyword evidence="2" id="KW-0732">Signal</keyword>
<keyword evidence="4" id="KW-1185">Reference proteome</keyword>
<gene>
    <name evidence="3" type="ORF">HMPREF9290_1599</name>
</gene>